<name>A0A512CIE5_9BACT</name>
<organism evidence="1 2">
    <name type="scientific">Cyclobacterium qasimii</name>
    <dbReference type="NCBI Taxonomy" id="1350429"/>
    <lineage>
        <taxon>Bacteria</taxon>
        <taxon>Pseudomonadati</taxon>
        <taxon>Bacteroidota</taxon>
        <taxon>Cytophagia</taxon>
        <taxon>Cytophagales</taxon>
        <taxon>Cyclobacteriaceae</taxon>
        <taxon>Cyclobacterium</taxon>
    </lineage>
</organism>
<reference evidence="1 2" key="1">
    <citation type="submission" date="2019-07" db="EMBL/GenBank/DDBJ databases">
        <title>Whole genome shotgun sequence of Cyclobacterium qasimii NBRC 106168.</title>
        <authorList>
            <person name="Hosoyama A."/>
            <person name="Uohara A."/>
            <person name="Ohji S."/>
            <person name="Ichikawa N."/>
        </authorList>
    </citation>
    <scope>NUCLEOTIDE SEQUENCE [LARGE SCALE GENOMIC DNA]</scope>
    <source>
        <strain evidence="1 2">NBRC 106168</strain>
    </source>
</reference>
<accession>A0A512CIE5</accession>
<protein>
    <submittedName>
        <fullName evidence="1">Uncharacterized protein</fullName>
    </submittedName>
</protein>
<proteinExistence type="predicted"/>
<dbReference type="EMBL" id="BJYV01000032">
    <property type="protein sequence ID" value="GEO23982.1"/>
    <property type="molecule type" value="Genomic_DNA"/>
</dbReference>
<sequence>MIYLISNIIISLNLLLICNSEGRFNKNEPVTESQIHFKPNNKLEKFATNKIIPKEIRTLTLEALSYFPDLVNTKIDFQFKNNITGSVMQAQPKVGSLFFHQKDNRSYKIKISRFLFLEDNPIPIEELPDDVLLGWIGHELGHIQDYINRSSFDLLGFGVKYYLSNNFVTKAEIAADSFAVAHGLGEKIIATKNFVLNHDQIPLAYKQKIEALYMSPGEILSMVDPVLDEDPEGENNASDAMK</sequence>
<dbReference type="RefSeq" id="WP_020893454.1">
    <property type="nucleotide sequence ID" value="NZ_BJYV01000032.1"/>
</dbReference>
<dbReference type="AlphaFoldDB" id="A0A512CIE5"/>
<dbReference type="Proteomes" id="UP000321301">
    <property type="component" value="Unassembled WGS sequence"/>
</dbReference>
<comment type="caution">
    <text evidence="1">The sequence shown here is derived from an EMBL/GenBank/DDBJ whole genome shotgun (WGS) entry which is preliminary data.</text>
</comment>
<evidence type="ECO:0000313" key="2">
    <source>
        <dbReference type="Proteomes" id="UP000321301"/>
    </source>
</evidence>
<keyword evidence="2" id="KW-1185">Reference proteome</keyword>
<gene>
    <name evidence="1" type="ORF">CQA01_45160</name>
</gene>
<evidence type="ECO:0000313" key="1">
    <source>
        <dbReference type="EMBL" id="GEO23982.1"/>
    </source>
</evidence>